<gene>
    <name evidence="1" type="ORF">BpHYR1_047855</name>
</gene>
<proteinExistence type="predicted"/>
<evidence type="ECO:0000313" key="2">
    <source>
        <dbReference type="Proteomes" id="UP000276133"/>
    </source>
</evidence>
<evidence type="ECO:0000313" key="1">
    <source>
        <dbReference type="EMBL" id="RNA02041.1"/>
    </source>
</evidence>
<name>A0A3M7PTF1_BRAPC</name>
<feature type="non-terminal residue" evidence="1">
    <location>
        <position position="1"/>
    </location>
</feature>
<keyword evidence="2" id="KW-1185">Reference proteome</keyword>
<protein>
    <submittedName>
        <fullName evidence="1">Uncharacterized protein</fullName>
    </submittedName>
</protein>
<dbReference type="Proteomes" id="UP000276133">
    <property type="component" value="Unassembled WGS sequence"/>
</dbReference>
<reference evidence="1 2" key="1">
    <citation type="journal article" date="2018" name="Sci. Rep.">
        <title>Genomic signatures of local adaptation to the degree of environmental predictability in rotifers.</title>
        <authorList>
            <person name="Franch-Gras L."/>
            <person name="Hahn C."/>
            <person name="Garcia-Roger E.M."/>
            <person name="Carmona M.J."/>
            <person name="Serra M."/>
            <person name="Gomez A."/>
        </authorList>
    </citation>
    <scope>NUCLEOTIDE SEQUENCE [LARGE SCALE GENOMIC DNA]</scope>
    <source>
        <strain evidence="1">HYR1</strain>
    </source>
</reference>
<sequence length="118" mass="14046">SNRKLENPIEKRPEIFRNMINEVKKKNSTVLTFSYKILLKTVGLKMWSLFNFKNLVFVLCSKIHNVLIFCKISSHNENKKNHLFTDNFYRFSEVSININNNQQKLISNSYFKLKNTIN</sequence>
<dbReference type="EMBL" id="REGN01009071">
    <property type="protein sequence ID" value="RNA02041.1"/>
    <property type="molecule type" value="Genomic_DNA"/>
</dbReference>
<dbReference type="AlphaFoldDB" id="A0A3M7PTF1"/>
<comment type="caution">
    <text evidence="1">The sequence shown here is derived from an EMBL/GenBank/DDBJ whole genome shotgun (WGS) entry which is preliminary data.</text>
</comment>
<organism evidence="1 2">
    <name type="scientific">Brachionus plicatilis</name>
    <name type="common">Marine rotifer</name>
    <name type="synonym">Brachionus muelleri</name>
    <dbReference type="NCBI Taxonomy" id="10195"/>
    <lineage>
        <taxon>Eukaryota</taxon>
        <taxon>Metazoa</taxon>
        <taxon>Spiralia</taxon>
        <taxon>Gnathifera</taxon>
        <taxon>Rotifera</taxon>
        <taxon>Eurotatoria</taxon>
        <taxon>Monogononta</taxon>
        <taxon>Pseudotrocha</taxon>
        <taxon>Ploima</taxon>
        <taxon>Brachionidae</taxon>
        <taxon>Brachionus</taxon>
    </lineage>
</organism>
<accession>A0A3M7PTF1</accession>